<dbReference type="InterPro" id="IPR004101">
    <property type="entry name" value="Mur_ligase_C"/>
</dbReference>
<keyword evidence="12 14" id="KW-0961">Cell wall biogenesis/degradation</keyword>
<dbReference type="SUPFAM" id="SSF53623">
    <property type="entry name" value="MurD-like peptide ligases, catalytic domain"/>
    <property type="match status" value="1"/>
</dbReference>
<evidence type="ECO:0000259" key="15">
    <source>
        <dbReference type="Pfam" id="PF01225"/>
    </source>
</evidence>
<dbReference type="GO" id="GO:0008763">
    <property type="term" value="F:UDP-N-acetylmuramate-L-alanine ligase activity"/>
    <property type="evidence" value="ECO:0007669"/>
    <property type="project" value="UniProtKB-UniRule"/>
</dbReference>
<keyword evidence="8 14" id="KW-0067">ATP-binding</keyword>
<dbReference type="PANTHER" id="PTHR43445:SF3">
    <property type="entry name" value="UDP-N-ACETYLMURAMATE--L-ALANINE LIGASE"/>
    <property type="match status" value="1"/>
</dbReference>
<accession>A0A2A9HDV9</accession>
<dbReference type="HAMAP" id="MF_00046">
    <property type="entry name" value="MurC"/>
    <property type="match status" value="1"/>
</dbReference>
<feature type="binding site" evidence="14">
    <location>
        <begin position="115"/>
        <end position="121"/>
    </location>
    <ligand>
        <name>ATP</name>
        <dbReference type="ChEBI" id="CHEBI:30616"/>
    </ligand>
</feature>
<dbReference type="EMBL" id="PDJQ01000001">
    <property type="protein sequence ID" value="PFG74207.1"/>
    <property type="molecule type" value="Genomic_DNA"/>
</dbReference>
<dbReference type="Gene3D" id="3.90.190.20">
    <property type="entry name" value="Mur ligase, C-terminal domain"/>
    <property type="match status" value="1"/>
</dbReference>
<keyword evidence="5 14" id="KW-0436">Ligase</keyword>
<dbReference type="Pfam" id="PF02875">
    <property type="entry name" value="Mur_ligase_C"/>
    <property type="match status" value="1"/>
</dbReference>
<dbReference type="GO" id="GO:0005524">
    <property type="term" value="F:ATP binding"/>
    <property type="evidence" value="ECO:0007669"/>
    <property type="project" value="UniProtKB-UniRule"/>
</dbReference>
<dbReference type="GO" id="GO:0008360">
    <property type="term" value="P:regulation of cell shape"/>
    <property type="evidence" value="ECO:0007669"/>
    <property type="project" value="UniProtKB-KW"/>
</dbReference>
<evidence type="ECO:0000256" key="3">
    <source>
        <dbReference type="ARBA" id="ARBA00012211"/>
    </source>
</evidence>
<keyword evidence="4 14" id="KW-0963">Cytoplasm</keyword>
<keyword evidence="10 14" id="KW-0573">Peptidoglycan synthesis</keyword>
<evidence type="ECO:0000256" key="12">
    <source>
        <dbReference type="ARBA" id="ARBA00023316"/>
    </source>
</evidence>
<evidence type="ECO:0000256" key="10">
    <source>
        <dbReference type="ARBA" id="ARBA00022984"/>
    </source>
</evidence>
<dbReference type="EC" id="6.3.2.8" evidence="3 14"/>
<feature type="domain" description="Mur ligase C-terminal" evidence="16">
    <location>
        <begin position="317"/>
        <end position="445"/>
    </location>
</feature>
<dbReference type="GO" id="GO:0009252">
    <property type="term" value="P:peptidoglycan biosynthetic process"/>
    <property type="evidence" value="ECO:0007669"/>
    <property type="project" value="UniProtKB-UniRule"/>
</dbReference>
<evidence type="ECO:0000313" key="19">
    <source>
        <dbReference type="Proteomes" id="UP000223071"/>
    </source>
</evidence>
<comment type="caution">
    <text evidence="18">The sequence shown here is derived from an EMBL/GenBank/DDBJ whole genome shotgun (WGS) entry which is preliminary data.</text>
</comment>
<feature type="domain" description="Mur ligase N-terminal catalytic" evidence="15">
    <location>
        <begin position="10"/>
        <end position="108"/>
    </location>
</feature>
<comment type="pathway">
    <text evidence="2 14">Cell wall biogenesis; peptidoglycan biosynthesis.</text>
</comment>
<evidence type="ECO:0000259" key="17">
    <source>
        <dbReference type="Pfam" id="PF08245"/>
    </source>
</evidence>
<proteinExistence type="inferred from homology"/>
<evidence type="ECO:0000259" key="16">
    <source>
        <dbReference type="Pfam" id="PF02875"/>
    </source>
</evidence>
<dbReference type="AlphaFoldDB" id="A0A2A9HDV9"/>
<organism evidence="18 19">
    <name type="scientific">Tepidiforma thermophila (strain KCTC 52669 / CGMCC 1.13589 / G233)</name>
    <dbReference type="NCBI Taxonomy" id="2761530"/>
    <lineage>
        <taxon>Bacteria</taxon>
        <taxon>Bacillati</taxon>
        <taxon>Chloroflexota</taxon>
        <taxon>Tepidiformia</taxon>
        <taxon>Tepidiformales</taxon>
        <taxon>Tepidiformaceae</taxon>
        <taxon>Tepidiforma</taxon>
    </lineage>
</organism>
<evidence type="ECO:0000256" key="14">
    <source>
        <dbReference type="HAMAP-Rule" id="MF_00046"/>
    </source>
</evidence>
<dbReference type="InterPro" id="IPR036615">
    <property type="entry name" value="Mur_ligase_C_dom_sf"/>
</dbReference>
<dbReference type="InterPro" id="IPR000713">
    <property type="entry name" value="Mur_ligase_N"/>
</dbReference>
<evidence type="ECO:0000256" key="13">
    <source>
        <dbReference type="ARBA" id="ARBA00047833"/>
    </source>
</evidence>
<comment type="catalytic activity">
    <reaction evidence="13 14">
        <text>UDP-N-acetyl-alpha-D-muramate + L-alanine + ATP = UDP-N-acetyl-alpha-D-muramoyl-L-alanine + ADP + phosphate + H(+)</text>
        <dbReference type="Rhea" id="RHEA:23372"/>
        <dbReference type="ChEBI" id="CHEBI:15378"/>
        <dbReference type="ChEBI" id="CHEBI:30616"/>
        <dbReference type="ChEBI" id="CHEBI:43474"/>
        <dbReference type="ChEBI" id="CHEBI:57972"/>
        <dbReference type="ChEBI" id="CHEBI:70757"/>
        <dbReference type="ChEBI" id="CHEBI:83898"/>
        <dbReference type="ChEBI" id="CHEBI:456216"/>
        <dbReference type="EC" id="6.3.2.8"/>
    </reaction>
</comment>
<comment type="subcellular location">
    <subcellularLocation>
        <location evidence="1 14">Cytoplasm</location>
    </subcellularLocation>
</comment>
<dbReference type="Pfam" id="PF08245">
    <property type="entry name" value="Mur_ligase_M"/>
    <property type="match status" value="1"/>
</dbReference>
<evidence type="ECO:0000256" key="11">
    <source>
        <dbReference type="ARBA" id="ARBA00023306"/>
    </source>
</evidence>
<evidence type="ECO:0000256" key="7">
    <source>
        <dbReference type="ARBA" id="ARBA00022741"/>
    </source>
</evidence>
<dbReference type="InterPro" id="IPR050061">
    <property type="entry name" value="MurCDEF_pg_biosynth"/>
</dbReference>
<dbReference type="PANTHER" id="PTHR43445">
    <property type="entry name" value="UDP-N-ACETYLMURAMATE--L-ALANINE LIGASE-RELATED"/>
    <property type="match status" value="1"/>
</dbReference>
<dbReference type="RefSeq" id="WP_098503611.1">
    <property type="nucleotide sequence ID" value="NZ_PDJQ01000001.1"/>
</dbReference>
<comment type="similarity">
    <text evidence="14">Belongs to the MurCDEF family.</text>
</comment>
<sequence>MTAPGLLGPVHLVGIGGIHMSAIAILLLERGVPVTGSDLRRSHLTDDLERRGARVFEGHAAANVPPETELVVTTAAARPDNPELVEAHRRGIPVLLRAEMVARLLEGRRLVAVAGSHGKTTTSSLIAVILARAGRQPMYLLGGECPDLGGHAAWGAGDVAVVEADEYRRAFLEYTPDIAVVTTVEPDHLDDFGTPEAYVEAFVAFGRRVRPGGLLLACADDPGARFVSDVLGDEPLRHETYGTEGTRYWRADAIELSPAGGRFTLERGGTPLGTLEVRVPGIHFVRNATAAAAVALHLGVPFDAVREAVAAFRGARRRFEHVGEARGITVMDDYAHHPTEVRALVASARAAFPGRRLIGIYQPHTYSRIAYLWDEWLPCFAGLDALVVVETYAAREAPEAGRSAADLAAAITEPPARYAADFDAAVRLALEIARPGDVVFTIGAGDVNEVGPRLLEALR</sequence>
<evidence type="ECO:0000256" key="6">
    <source>
        <dbReference type="ARBA" id="ARBA00022618"/>
    </source>
</evidence>
<dbReference type="NCBIfam" id="TIGR01082">
    <property type="entry name" value="murC"/>
    <property type="match status" value="1"/>
</dbReference>
<dbReference type="InterPro" id="IPR005758">
    <property type="entry name" value="UDP-N-AcMur_Ala_ligase_MurC"/>
</dbReference>
<evidence type="ECO:0000256" key="4">
    <source>
        <dbReference type="ARBA" id="ARBA00022490"/>
    </source>
</evidence>
<dbReference type="Gene3D" id="3.40.50.720">
    <property type="entry name" value="NAD(P)-binding Rossmann-like Domain"/>
    <property type="match status" value="1"/>
</dbReference>
<keyword evidence="9 14" id="KW-0133">Cell shape</keyword>
<dbReference type="SUPFAM" id="SSF51984">
    <property type="entry name" value="MurCD N-terminal domain"/>
    <property type="match status" value="1"/>
</dbReference>
<name>A0A2A9HDV9_TEPT2</name>
<dbReference type="GO" id="GO:0051301">
    <property type="term" value="P:cell division"/>
    <property type="evidence" value="ECO:0007669"/>
    <property type="project" value="UniProtKB-KW"/>
</dbReference>
<evidence type="ECO:0000256" key="2">
    <source>
        <dbReference type="ARBA" id="ARBA00004752"/>
    </source>
</evidence>
<keyword evidence="19" id="KW-1185">Reference proteome</keyword>
<dbReference type="GO" id="GO:0005737">
    <property type="term" value="C:cytoplasm"/>
    <property type="evidence" value="ECO:0007669"/>
    <property type="project" value="UniProtKB-SubCell"/>
</dbReference>
<gene>
    <name evidence="14" type="primary">murC</name>
    <name evidence="18" type="ORF">A9A59_1420</name>
</gene>
<evidence type="ECO:0000313" key="18">
    <source>
        <dbReference type="EMBL" id="PFG74207.1"/>
    </source>
</evidence>
<dbReference type="InterPro" id="IPR036565">
    <property type="entry name" value="Mur-like_cat_sf"/>
</dbReference>
<evidence type="ECO:0000256" key="9">
    <source>
        <dbReference type="ARBA" id="ARBA00022960"/>
    </source>
</evidence>
<dbReference type="SUPFAM" id="SSF53244">
    <property type="entry name" value="MurD-like peptide ligases, peptide-binding domain"/>
    <property type="match status" value="1"/>
</dbReference>
<feature type="domain" description="Mur ligase central" evidence="17">
    <location>
        <begin position="113"/>
        <end position="295"/>
    </location>
</feature>
<evidence type="ECO:0000256" key="5">
    <source>
        <dbReference type="ARBA" id="ARBA00022598"/>
    </source>
</evidence>
<dbReference type="Proteomes" id="UP000223071">
    <property type="component" value="Unassembled WGS sequence"/>
</dbReference>
<keyword evidence="6 14" id="KW-0132">Cell division</keyword>
<evidence type="ECO:0000256" key="8">
    <source>
        <dbReference type="ARBA" id="ARBA00022840"/>
    </source>
</evidence>
<dbReference type="InterPro" id="IPR013221">
    <property type="entry name" value="Mur_ligase_cen"/>
</dbReference>
<keyword evidence="11 14" id="KW-0131">Cell cycle</keyword>
<dbReference type="GO" id="GO:0071555">
    <property type="term" value="P:cell wall organization"/>
    <property type="evidence" value="ECO:0007669"/>
    <property type="project" value="UniProtKB-KW"/>
</dbReference>
<evidence type="ECO:0000256" key="1">
    <source>
        <dbReference type="ARBA" id="ARBA00004496"/>
    </source>
</evidence>
<reference evidence="18 19" key="1">
    <citation type="submission" date="2017-09" db="EMBL/GenBank/DDBJ databases">
        <title>Sequencing the genomes of two abundant thermophiles in Great Basin hot springs: Thermocrinis jamiesonii and novel Chloroflexi Thermoflexus hugenholtzii.</title>
        <authorList>
            <person name="Hedlund B."/>
        </authorList>
    </citation>
    <scope>NUCLEOTIDE SEQUENCE [LARGE SCALE GENOMIC DNA]</scope>
    <source>
        <strain evidence="18 19">G233</strain>
    </source>
</reference>
<dbReference type="UniPathway" id="UPA00219"/>
<comment type="function">
    <text evidence="14">Cell wall formation.</text>
</comment>
<dbReference type="Pfam" id="PF01225">
    <property type="entry name" value="Mur_ligase"/>
    <property type="match status" value="1"/>
</dbReference>
<keyword evidence="7 14" id="KW-0547">Nucleotide-binding</keyword>
<protein>
    <recommendedName>
        <fullName evidence="3 14">UDP-N-acetylmuramate--L-alanine ligase</fullName>
        <ecNumber evidence="3 14">6.3.2.8</ecNumber>
    </recommendedName>
    <alternativeName>
        <fullName evidence="14">UDP-N-acetylmuramoyl-L-alanine synthetase</fullName>
    </alternativeName>
</protein>
<dbReference type="Gene3D" id="3.40.1190.10">
    <property type="entry name" value="Mur-like, catalytic domain"/>
    <property type="match status" value="1"/>
</dbReference>